<name>A0A0D3HY53_EMIH1</name>
<proteinExistence type="predicted"/>
<organism evidence="1 2">
    <name type="scientific">Emiliania huxleyi (strain CCMP1516)</name>
    <dbReference type="NCBI Taxonomy" id="280463"/>
    <lineage>
        <taxon>Eukaryota</taxon>
        <taxon>Haptista</taxon>
        <taxon>Haptophyta</taxon>
        <taxon>Prymnesiophyceae</taxon>
        <taxon>Isochrysidales</taxon>
        <taxon>Noelaerhabdaceae</taxon>
        <taxon>Emiliania</taxon>
    </lineage>
</organism>
<dbReference type="HOGENOM" id="CLU_1791953_0_0_1"/>
<sequence>MPPIPCELKWMQRALEPRHLRGMDVGCGDQRQCIWLPYPHHIDPWCAGIDYLNDIDYRDLLARRLVVAPTAGATLSAGDLKLARNGSGPAVRLASGAPPPDEPQVLLMRAPAGGTSDPFEAWLPLGGFKGRKWQAPLPVLVNAALRAPPPAGFGASDAQMKIVQDCMRSLATSRE</sequence>
<accession>A0A0D3HY53</accession>
<dbReference type="EnsemblProtists" id="EOD03938">
    <property type="protein sequence ID" value="EOD03938"/>
    <property type="gene ID" value="EMIHUDRAFT_439363"/>
</dbReference>
<protein>
    <submittedName>
        <fullName evidence="1">Uncharacterized protein</fullName>
    </submittedName>
</protein>
<reference evidence="1" key="2">
    <citation type="submission" date="2024-10" db="UniProtKB">
        <authorList>
            <consortium name="EnsemblProtists"/>
        </authorList>
    </citation>
    <scope>IDENTIFICATION</scope>
</reference>
<evidence type="ECO:0000313" key="2">
    <source>
        <dbReference type="Proteomes" id="UP000013827"/>
    </source>
</evidence>
<dbReference type="AlphaFoldDB" id="A0A0D3HY53"/>
<reference evidence="2" key="1">
    <citation type="journal article" date="2013" name="Nature">
        <title>Pan genome of the phytoplankton Emiliania underpins its global distribution.</title>
        <authorList>
            <person name="Read B.A."/>
            <person name="Kegel J."/>
            <person name="Klute M.J."/>
            <person name="Kuo A."/>
            <person name="Lefebvre S.C."/>
            <person name="Maumus F."/>
            <person name="Mayer C."/>
            <person name="Miller J."/>
            <person name="Monier A."/>
            <person name="Salamov A."/>
            <person name="Young J."/>
            <person name="Aguilar M."/>
            <person name="Claverie J.M."/>
            <person name="Frickenhaus S."/>
            <person name="Gonzalez K."/>
            <person name="Herman E.K."/>
            <person name="Lin Y.C."/>
            <person name="Napier J."/>
            <person name="Ogata H."/>
            <person name="Sarno A.F."/>
            <person name="Shmutz J."/>
            <person name="Schroeder D."/>
            <person name="de Vargas C."/>
            <person name="Verret F."/>
            <person name="von Dassow P."/>
            <person name="Valentin K."/>
            <person name="Van de Peer Y."/>
            <person name="Wheeler G."/>
            <person name="Dacks J.B."/>
            <person name="Delwiche C.F."/>
            <person name="Dyhrman S.T."/>
            <person name="Glockner G."/>
            <person name="John U."/>
            <person name="Richards T."/>
            <person name="Worden A.Z."/>
            <person name="Zhang X."/>
            <person name="Grigoriev I.V."/>
            <person name="Allen A.E."/>
            <person name="Bidle K."/>
            <person name="Borodovsky M."/>
            <person name="Bowler C."/>
            <person name="Brownlee C."/>
            <person name="Cock J.M."/>
            <person name="Elias M."/>
            <person name="Gladyshev V.N."/>
            <person name="Groth M."/>
            <person name="Guda C."/>
            <person name="Hadaegh A."/>
            <person name="Iglesias-Rodriguez M.D."/>
            <person name="Jenkins J."/>
            <person name="Jones B.M."/>
            <person name="Lawson T."/>
            <person name="Leese F."/>
            <person name="Lindquist E."/>
            <person name="Lobanov A."/>
            <person name="Lomsadze A."/>
            <person name="Malik S.B."/>
            <person name="Marsh M.E."/>
            <person name="Mackinder L."/>
            <person name="Mock T."/>
            <person name="Mueller-Roeber B."/>
            <person name="Pagarete A."/>
            <person name="Parker M."/>
            <person name="Probert I."/>
            <person name="Quesneville H."/>
            <person name="Raines C."/>
            <person name="Rensing S.A."/>
            <person name="Riano-Pachon D.M."/>
            <person name="Richier S."/>
            <person name="Rokitta S."/>
            <person name="Shiraiwa Y."/>
            <person name="Soanes D.M."/>
            <person name="van der Giezen M."/>
            <person name="Wahlund T.M."/>
            <person name="Williams B."/>
            <person name="Wilson W."/>
            <person name="Wolfe G."/>
            <person name="Wurch L.L."/>
        </authorList>
    </citation>
    <scope>NUCLEOTIDE SEQUENCE</scope>
</reference>
<dbReference type="RefSeq" id="XP_005756367.1">
    <property type="nucleotide sequence ID" value="XM_005756310.1"/>
</dbReference>
<dbReference type="Proteomes" id="UP000013827">
    <property type="component" value="Unassembled WGS sequence"/>
</dbReference>
<keyword evidence="2" id="KW-1185">Reference proteome</keyword>
<evidence type="ECO:0000313" key="1">
    <source>
        <dbReference type="EnsemblProtists" id="EOD03938"/>
    </source>
</evidence>
<dbReference type="KEGG" id="ehx:EMIHUDRAFT_439363"/>
<dbReference type="PaxDb" id="2903-EOD03938"/>
<dbReference type="GeneID" id="17250094"/>